<dbReference type="InterPro" id="IPR001878">
    <property type="entry name" value="Znf_CCHC"/>
</dbReference>
<protein>
    <submittedName>
        <fullName evidence="1">Uncharacterized protein</fullName>
    </submittedName>
</protein>
<name>A0ABR1ZZA8_9ROSI</name>
<keyword evidence="2" id="KW-1185">Reference proteome</keyword>
<reference evidence="1 2" key="1">
    <citation type="journal article" date="2024" name="G3 (Bethesda)">
        <title>Genome assembly of Hibiscus sabdariffa L. provides insights into metabolisms of medicinal natural products.</title>
        <authorList>
            <person name="Kim T."/>
        </authorList>
    </citation>
    <scope>NUCLEOTIDE SEQUENCE [LARGE SCALE GENOMIC DNA]</scope>
    <source>
        <strain evidence="1">TK-2024</strain>
        <tissue evidence="1">Old leaves</tissue>
    </source>
</reference>
<gene>
    <name evidence="1" type="ORF">V6N12_018922</name>
</gene>
<dbReference type="InterPro" id="IPR040256">
    <property type="entry name" value="At4g02000-like"/>
</dbReference>
<dbReference type="PROSITE" id="PS50158">
    <property type="entry name" value="ZF_CCHC"/>
    <property type="match status" value="1"/>
</dbReference>
<sequence length="271" mass="30018">MSSPSDDSRLPKKQRLRDEAPPDAFDPPFLRDSASMDCDNHDPILPSISYKDKLTGGSDSTKDDDLLSLDDDDIDLLEEDIETGVADGIPFIIFSDRVQELAIKSMDFTLDLKEHPCRIMAWVRLPGLPITWYKRSLIEAIGARIGTVVKIDYQTDYGRRGKFACMVVNINLGKPLVSKIAINGEIQCVEYESLPMVCFKCGLYGHVSDLCSQVADSEVVDAAHACPKGPIKVVPEEAYGPCMLVEQKQRRPPKNVRPATPPSRSVPPQES</sequence>
<evidence type="ECO:0000313" key="1">
    <source>
        <dbReference type="EMBL" id="KAK8486076.1"/>
    </source>
</evidence>
<organism evidence="1 2">
    <name type="scientific">Hibiscus sabdariffa</name>
    <name type="common">roselle</name>
    <dbReference type="NCBI Taxonomy" id="183260"/>
    <lineage>
        <taxon>Eukaryota</taxon>
        <taxon>Viridiplantae</taxon>
        <taxon>Streptophyta</taxon>
        <taxon>Embryophyta</taxon>
        <taxon>Tracheophyta</taxon>
        <taxon>Spermatophyta</taxon>
        <taxon>Magnoliopsida</taxon>
        <taxon>eudicotyledons</taxon>
        <taxon>Gunneridae</taxon>
        <taxon>Pentapetalae</taxon>
        <taxon>rosids</taxon>
        <taxon>malvids</taxon>
        <taxon>Malvales</taxon>
        <taxon>Malvaceae</taxon>
        <taxon>Malvoideae</taxon>
        <taxon>Hibiscus</taxon>
    </lineage>
</organism>
<evidence type="ECO:0000313" key="2">
    <source>
        <dbReference type="Proteomes" id="UP001472677"/>
    </source>
</evidence>
<dbReference type="EMBL" id="JBBPBM010001209">
    <property type="protein sequence ID" value="KAK8486076.1"/>
    <property type="molecule type" value="Genomic_DNA"/>
</dbReference>
<proteinExistence type="predicted"/>
<comment type="caution">
    <text evidence="1">The sequence shown here is derived from an EMBL/GenBank/DDBJ whole genome shotgun (WGS) entry which is preliminary data.</text>
</comment>
<accession>A0ABR1ZZA8</accession>
<dbReference type="PANTHER" id="PTHR31286:SF99">
    <property type="entry name" value="DUF4283 DOMAIN-CONTAINING PROTEIN"/>
    <property type="match status" value="1"/>
</dbReference>
<dbReference type="Proteomes" id="UP001472677">
    <property type="component" value="Unassembled WGS sequence"/>
</dbReference>
<dbReference type="PANTHER" id="PTHR31286">
    <property type="entry name" value="GLYCINE-RICH CELL WALL STRUCTURAL PROTEIN 1.8-LIKE"/>
    <property type="match status" value="1"/>
</dbReference>